<gene>
    <name evidence="7" type="ORF">JJL56_27970</name>
</gene>
<sequence length="616" mass="67775">MHIAPRGLSRRDALKLAGAAGLAGIVTAYPGRHVFAASGPPLELAVERTRITIDGETSNAIAIGGSIPAPTLRWREGEEVVIHVTNRLNEPTSIHWHGLLLQGVMDGAPGFNGYQPIMPGQTYTYRFKLRQAGTYWYHSHSASQEQEGMYGAIVIEPADRDPVRADRDYVVLLSDHTPEAPEAVLRKLKVSEGYYNNNKRTLVDLFRDASRDGFGATMRDRLEWGEMRMDATDLADVTGYRFLVNGKGPRDNWTALHKPGERVRLRIINGSAMTIFDVRIPGLPMTVVAADGQNVVPVKVDEFRFGVGETYDVIVMPTEDKPFTFFAEPIDRTGFARATIATSQGVEGEIPERRPRAVLTMADMGMSHGGMDHGSMAGMDRGAMKGMDHSSMPGMDHGTMKGMDHSSMPGMDHGTMKGMDHSSMPGMDHGTMKGMDHSSMPGMDHGAMKGMDHGAMGSTDQATGWADAGTPPGAKALSYTDLKSLTKRKDFRDPSHEIEVQLNGMMSRYIWTLNGKKFDEGAPIRVAYGDRVRIKFVNTTMMAHPMHLHGMFVELENGQTDRMPKKHVVLVPPGQSSSVQLTADEPGEWPFHCHLLYHMASGMMTRFIVEPRTASL</sequence>
<dbReference type="InterPro" id="IPR034279">
    <property type="entry name" value="CuRO_3_CopA"/>
</dbReference>
<dbReference type="PANTHER" id="PTHR11709:SF394">
    <property type="entry name" value="FI03373P-RELATED"/>
    <property type="match status" value="1"/>
</dbReference>
<dbReference type="Pfam" id="PF07732">
    <property type="entry name" value="Cu-oxidase_3"/>
    <property type="match status" value="1"/>
</dbReference>
<evidence type="ECO:0000259" key="4">
    <source>
        <dbReference type="Pfam" id="PF00394"/>
    </source>
</evidence>
<evidence type="ECO:0000256" key="1">
    <source>
        <dbReference type="ARBA" id="ARBA00022723"/>
    </source>
</evidence>
<dbReference type="InterPro" id="IPR011706">
    <property type="entry name" value="Cu-oxidase_C"/>
</dbReference>
<organism evidence="7 8">
    <name type="scientific">Azospirillum aestuarii</name>
    <dbReference type="NCBI Taxonomy" id="2802052"/>
    <lineage>
        <taxon>Bacteria</taxon>
        <taxon>Pseudomonadati</taxon>
        <taxon>Pseudomonadota</taxon>
        <taxon>Alphaproteobacteria</taxon>
        <taxon>Rhodospirillales</taxon>
        <taxon>Azospirillaceae</taxon>
        <taxon>Azospirillum</taxon>
    </lineage>
</organism>
<keyword evidence="8" id="KW-1185">Reference proteome</keyword>
<dbReference type="InterPro" id="IPR002355">
    <property type="entry name" value="Cu_oxidase_Cu_BS"/>
</dbReference>
<dbReference type="PROSITE" id="PS51318">
    <property type="entry name" value="TAT"/>
    <property type="match status" value="1"/>
</dbReference>
<dbReference type="InterPro" id="IPR001117">
    <property type="entry name" value="Cu-oxidase_2nd"/>
</dbReference>
<feature type="domain" description="Plastocyanin-like" evidence="4">
    <location>
        <begin position="240"/>
        <end position="328"/>
    </location>
</feature>
<evidence type="ECO:0000313" key="8">
    <source>
        <dbReference type="Proteomes" id="UP000654452"/>
    </source>
</evidence>
<dbReference type="PROSITE" id="PS00080">
    <property type="entry name" value="MULTICOPPER_OXIDASE2"/>
    <property type="match status" value="1"/>
</dbReference>
<evidence type="ECO:0000259" key="5">
    <source>
        <dbReference type="Pfam" id="PF07731"/>
    </source>
</evidence>
<keyword evidence="2" id="KW-0560">Oxidoreductase</keyword>
<dbReference type="PROSITE" id="PS00079">
    <property type="entry name" value="MULTICOPPER_OXIDASE1"/>
    <property type="match status" value="2"/>
</dbReference>
<proteinExistence type="predicted"/>
<evidence type="ECO:0000259" key="6">
    <source>
        <dbReference type="Pfam" id="PF07732"/>
    </source>
</evidence>
<accession>A0ABS1I6L5</accession>
<dbReference type="PANTHER" id="PTHR11709">
    <property type="entry name" value="MULTI-COPPER OXIDASE"/>
    <property type="match status" value="1"/>
</dbReference>
<dbReference type="InterPro" id="IPR011707">
    <property type="entry name" value="Cu-oxidase-like_N"/>
</dbReference>
<dbReference type="Pfam" id="PF00394">
    <property type="entry name" value="Cu-oxidase"/>
    <property type="match status" value="1"/>
</dbReference>
<protein>
    <submittedName>
        <fullName evidence="7">Copper resistance system multicopper oxidase</fullName>
    </submittedName>
</protein>
<dbReference type="Pfam" id="PF07731">
    <property type="entry name" value="Cu-oxidase_2"/>
    <property type="match status" value="1"/>
</dbReference>
<dbReference type="InterPro" id="IPR008972">
    <property type="entry name" value="Cupredoxin"/>
</dbReference>
<reference evidence="7 8" key="1">
    <citation type="submission" date="2021-01" db="EMBL/GenBank/DDBJ databases">
        <title>Azospirillum sp. YIM DDC1 draft genome.</title>
        <authorList>
            <person name="Wang Y.-X."/>
        </authorList>
    </citation>
    <scope>NUCLEOTIDE SEQUENCE [LARGE SCALE GENOMIC DNA]</scope>
    <source>
        <strain evidence="7 8">YIM DDC1</strain>
    </source>
</reference>
<dbReference type="Gene3D" id="2.60.40.420">
    <property type="entry name" value="Cupredoxins - blue copper proteins"/>
    <property type="match status" value="3"/>
</dbReference>
<evidence type="ECO:0000313" key="7">
    <source>
        <dbReference type="EMBL" id="MBK4722698.1"/>
    </source>
</evidence>
<dbReference type="InterPro" id="IPR034282">
    <property type="entry name" value="CuRO_2_CopA"/>
</dbReference>
<dbReference type="NCBIfam" id="TIGR01409">
    <property type="entry name" value="TAT_signal_seq"/>
    <property type="match status" value="1"/>
</dbReference>
<dbReference type="InterPro" id="IPR006311">
    <property type="entry name" value="TAT_signal"/>
</dbReference>
<comment type="caution">
    <text evidence="7">The sequence shown here is derived from an EMBL/GenBank/DDBJ whole genome shotgun (WGS) entry which is preliminary data.</text>
</comment>
<keyword evidence="1" id="KW-0479">Metal-binding</keyword>
<dbReference type="SUPFAM" id="SSF49503">
    <property type="entry name" value="Cupredoxins"/>
    <property type="match status" value="3"/>
</dbReference>
<evidence type="ECO:0000256" key="2">
    <source>
        <dbReference type="ARBA" id="ARBA00023002"/>
    </source>
</evidence>
<name>A0ABS1I6L5_9PROT</name>
<dbReference type="RefSeq" id="WP_200487084.1">
    <property type="nucleotide sequence ID" value="NZ_JAEPIV010000029.1"/>
</dbReference>
<dbReference type="InterPro" id="IPR033138">
    <property type="entry name" value="Cu_oxidase_CS"/>
</dbReference>
<dbReference type="CDD" id="cd13896">
    <property type="entry name" value="CuRO_3_CopA"/>
    <property type="match status" value="1"/>
</dbReference>
<dbReference type="EMBL" id="JAEPIV010000029">
    <property type="protein sequence ID" value="MBK4722698.1"/>
    <property type="molecule type" value="Genomic_DNA"/>
</dbReference>
<dbReference type="InterPro" id="IPR019546">
    <property type="entry name" value="TAT_signal_bac_arc"/>
</dbReference>
<dbReference type="Proteomes" id="UP000654452">
    <property type="component" value="Unassembled WGS sequence"/>
</dbReference>
<evidence type="ECO:0000256" key="3">
    <source>
        <dbReference type="ARBA" id="ARBA00023008"/>
    </source>
</evidence>
<keyword evidence="3" id="KW-0186">Copper</keyword>
<dbReference type="InterPro" id="IPR006376">
    <property type="entry name" value="Cu-R_CopA"/>
</dbReference>
<dbReference type="NCBIfam" id="TIGR01480">
    <property type="entry name" value="copper_res_A"/>
    <property type="match status" value="1"/>
</dbReference>
<dbReference type="CDD" id="cd13874">
    <property type="entry name" value="CuRO_2_CopA"/>
    <property type="match status" value="1"/>
</dbReference>
<feature type="domain" description="Plastocyanin-like" evidence="5">
    <location>
        <begin position="492"/>
        <end position="611"/>
    </location>
</feature>
<feature type="domain" description="Plastocyanin-like" evidence="6">
    <location>
        <begin position="46"/>
        <end position="158"/>
    </location>
</feature>
<dbReference type="InterPro" id="IPR045087">
    <property type="entry name" value="Cu-oxidase_fam"/>
</dbReference>